<evidence type="ECO:0000313" key="2">
    <source>
        <dbReference type="Proteomes" id="UP000666240"/>
    </source>
</evidence>
<protein>
    <submittedName>
        <fullName evidence="1">Uncharacterized protein</fullName>
    </submittedName>
</protein>
<accession>A0A8J7ULA8</accession>
<reference evidence="1" key="1">
    <citation type="submission" date="2021-03" db="EMBL/GenBank/DDBJ databases">
        <title>Genome sequencing and assembly of Tianweitania sediminis.</title>
        <authorList>
            <person name="Chhetri G."/>
        </authorList>
    </citation>
    <scope>NUCLEOTIDE SEQUENCE</scope>
    <source>
        <strain evidence="1">Z8</strain>
    </source>
</reference>
<dbReference type="EMBL" id="JAGIYY010000003">
    <property type="protein sequence ID" value="MBP0439207.1"/>
    <property type="molecule type" value="Genomic_DNA"/>
</dbReference>
<dbReference type="Proteomes" id="UP000666240">
    <property type="component" value="Unassembled WGS sequence"/>
</dbReference>
<evidence type="ECO:0000313" key="1">
    <source>
        <dbReference type="EMBL" id="MBP0439207.1"/>
    </source>
</evidence>
<keyword evidence="2" id="KW-1185">Reference proteome</keyword>
<organism evidence="1 2">
    <name type="scientific">Tianweitania sediminis</name>
    <dbReference type="NCBI Taxonomy" id="1502156"/>
    <lineage>
        <taxon>Bacteria</taxon>
        <taxon>Pseudomonadati</taxon>
        <taxon>Pseudomonadota</taxon>
        <taxon>Alphaproteobacteria</taxon>
        <taxon>Hyphomicrobiales</taxon>
        <taxon>Phyllobacteriaceae</taxon>
        <taxon>Tianweitania</taxon>
    </lineage>
</organism>
<gene>
    <name evidence="1" type="ORF">J5Y06_11150</name>
</gene>
<sequence>MFRATDVVMIGLMVGAAAFTYKTKHDAENQFDQLRKVESEIRYEEDTISILKADWSLLTQPGRLQRLVENYDAELKLVTVEPQQIVTVDAVPLKPVGEPDPLEDAIAKMIEKTDKTVTGGITR</sequence>
<dbReference type="AlphaFoldDB" id="A0A8J7ULA8"/>
<proteinExistence type="predicted"/>
<name>A0A8J7ULA8_9HYPH</name>
<comment type="caution">
    <text evidence="1">The sequence shown here is derived from an EMBL/GenBank/DDBJ whole genome shotgun (WGS) entry which is preliminary data.</text>
</comment>